<dbReference type="AlphaFoldDB" id="A0A368UIU3"/>
<organism evidence="1 2">
    <name type="scientific">Marinilabilia salmonicolor</name>
    <dbReference type="NCBI Taxonomy" id="989"/>
    <lineage>
        <taxon>Bacteria</taxon>
        <taxon>Pseudomonadati</taxon>
        <taxon>Bacteroidota</taxon>
        <taxon>Bacteroidia</taxon>
        <taxon>Marinilabiliales</taxon>
        <taxon>Marinilabiliaceae</taxon>
        <taxon>Marinilabilia</taxon>
    </lineage>
</organism>
<dbReference type="Proteomes" id="UP000252733">
    <property type="component" value="Unassembled WGS sequence"/>
</dbReference>
<name>A0A368UIU3_9BACT</name>
<evidence type="ECO:0000313" key="1">
    <source>
        <dbReference type="EMBL" id="RCW21181.1"/>
    </source>
</evidence>
<comment type="caution">
    <text evidence="1">The sequence shown here is derived from an EMBL/GenBank/DDBJ whole genome shotgun (WGS) entry which is preliminary data.</text>
</comment>
<sequence length="330" mass="38698">MSLLNKYDLFFDKENNVYQIRTKSDAITIEFTDQEKESIFNSIVKLYERKEFLTFQQLQEKLITNFQKDKIIDVIQELRECSILTEENFEEAPEAKKTDSPFSLYLPLGENKSLFDIKIGFFGEPILGKKINEKATDYGYHEFNILDIHKKATEKEVYSLFQLNDFIIVDSSSWNPHMMEFINEIALEENKPWILYDGKIDLANISIGPIFHGRETGCYDCYRSRIRSNDEFSSYTDAYENYLKDRKANSKIEAIPNVIKDIIASIIIMDVSKYLGGWYPPETWRSCLIFNIHNYQISKHHFLKAPICNKCKPSLDYNPSPWLESLTLKT</sequence>
<proteinExistence type="predicted"/>
<dbReference type="NCBIfam" id="TIGR03882">
    <property type="entry name" value="cyclo_dehyd_2"/>
    <property type="match status" value="1"/>
</dbReference>
<dbReference type="Gene3D" id="3.40.50.720">
    <property type="entry name" value="NAD(P)-binding Rossmann-like Domain"/>
    <property type="match status" value="1"/>
</dbReference>
<dbReference type="RefSeq" id="WP_114438197.1">
    <property type="nucleotide sequence ID" value="NZ_QPIZ01000056.1"/>
</dbReference>
<dbReference type="GO" id="GO:0008641">
    <property type="term" value="F:ubiquitin-like modifier activating enzyme activity"/>
    <property type="evidence" value="ECO:0007669"/>
    <property type="project" value="InterPro"/>
</dbReference>
<protein>
    <submittedName>
        <fullName evidence="1">Bacteriocin biosynthesis cyclodehydratase domain-containing protein</fullName>
    </submittedName>
</protein>
<reference evidence="1 2" key="1">
    <citation type="submission" date="2018-07" db="EMBL/GenBank/DDBJ databases">
        <title>Freshwater and sediment microbial communities from various areas in North America, analyzing microbe dynamics in response to fracking.</title>
        <authorList>
            <person name="Lamendella R."/>
        </authorList>
    </citation>
    <scope>NUCLEOTIDE SEQUENCE [LARGE SCALE GENOMIC DNA]</scope>
    <source>
        <strain evidence="1 2">160A</strain>
    </source>
</reference>
<dbReference type="SUPFAM" id="SSF69572">
    <property type="entry name" value="Activating enzymes of the ubiquitin-like proteins"/>
    <property type="match status" value="1"/>
</dbReference>
<dbReference type="InterPro" id="IPR035985">
    <property type="entry name" value="Ubiquitin-activating_enz"/>
</dbReference>
<dbReference type="EMBL" id="QPIZ01000056">
    <property type="protein sequence ID" value="RCW21181.1"/>
    <property type="molecule type" value="Genomic_DNA"/>
</dbReference>
<gene>
    <name evidence="1" type="ORF">DFO77_1564</name>
</gene>
<dbReference type="InterPro" id="IPR022291">
    <property type="entry name" value="Bacteriocin_synth_cyclodeHase"/>
</dbReference>
<keyword evidence="2" id="KW-1185">Reference proteome</keyword>
<evidence type="ECO:0000313" key="2">
    <source>
        <dbReference type="Proteomes" id="UP000252733"/>
    </source>
</evidence>
<accession>A0A368UIU3</accession>